<gene>
    <name evidence="1" type="ORF">PU02_0244</name>
</gene>
<evidence type="ECO:0000313" key="2">
    <source>
        <dbReference type="Proteomes" id="UP000057213"/>
    </source>
</evidence>
<evidence type="ECO:0000313" key="1">
    <source>
        <dbReference type="EMBL" id="ALE03058.1"/>
    </source>
</evidence>
<protein>
    <submittedName>
        <fullName evidence="1">Uncharacterized protein</fullName>
    </submittedName>
</protein>
<accession>A0A0M4L660</accession>
<dbReference type="KEGG" id="banc:PU02_0244"/>
<dbReference type="EMBL" id="CP010401">
    <property type="protein sequence ID" value="ALE03058.1"/>
    <property type="molecule type" value="Genomic_DNA"/>
</dbReference>
<keyword evidence="2" id="KW-1185">Reference proteome</keyword>
<sequence>MSCVGWTQPPIINKPAYLVTTEPLLSRWIVATDRFGQAQKCWGARLRMP</sequence>
<reference evidence="1 2" key="1">
    <citation type="journal article" date="2015" name="Genome Announc.">
        <title>Complete Genome Sequence of Bartonella ancashensis Strain 20.00, Isolated from the Blood of a Patient with Verruga Peruana.</title>
        <authorList>
            <person name="Hang J."/>
            <person name="Mullins K.E."/>
            <person name="Clifford R.J."/>
            <person name="Onmus-Leone F."/>
            <person name="Yang Y."/>
            <person name="Jiang J."/>
            <person name="Leguia M."/>
            <person name="Kasper M.R."/>
            <person name="Maguina C."/>
            <person name="Lesho E.P."/>
            <person name="Jarman R.G."/>
            <person name="Richards A.L."/>
            <person name="Blazes D."/>
        </authorList>
    </citation>
    <scope>NUCLEOTIDE SEQUENCE [LARGE SCALE GENOMIC DNA]</scope>
    <source>
        <strain evidence="1 2">20.00</strain>
    </source>
</reference>
<dbReference type="AlphaFoldDB" id="A0A0M4L660"/>
<dbReference type="PATRIC" id="fig|1318743.3.peg.257"/>
<name>A0A0M4L660_9HYPH</name>
<proteinExistence type="predicted"/>
<dbReference type="Proteomes" id="UP000057213">
    <property type="component" value="Chromosome"/>
</dbReference>
<dbReference type="STRING" id="1318743.PU02_0244"/>
<organism evidence="1 2">
    <name type="scientific">Bartonella ancashensis</name>
    <dbReference type="NCBI Taxonomy" id="1318743"/>
    <lineage>
        <taxon>Bacteria</taxon>
        <taxon>Pseudomonadati</taxon>
        <taxon>Pseudomonadota</taxon>
        <taxon>Alphaproteobacteria</taxon>
        <taxon>Hyphomicrobiales</taxon>
        <taxon>Bartonellaceae</taxon>
        <taxon>Bartonella</taxon>
    </lineage>
</organism>
<dbReference type="OrthoDB" id="7923947at2"/>